<feature type="region of interest" description="Disordered" evidence="1">
    <location>
        <begin position="358"/>
        <end position="382"/>
    </location>
</feature>
<feature type="compositionally biased region" description="Basic and acidic residues" evidence="1">
    <location>
        <begin position="1"/>
        <end position="11"/>
    </location>
</feature>
<dbReference type="EMBL" id="KN847496">
    <property type="protein sequence ID" value="KIW14782.1"/>
    <property type="molecule type" value="Genomic_DNA"/>
</dbReference>
<dbReference type="Gene3D" id="3.40.630.30">
    <property type="match status" value="1"/>
</dbReference>
<dbReference type="OrthoDB" id="61870at2759"/>
<dbReference type="GeneID" id="27334650"/>
<evidence type="ECO:0000256" key="1">
    <source>
        <dbReference type="SAM" id="MobiDB-lite"/>
    </source>
</evidence>
<feature type="region of interest" description="Disordered" evidence="1">
    <location>
        <begin position="134"/>
        <end position="171"/>
    </location>
</feature>
<dbReference type="InterPro" id="IPR016181">
    <property type="entry name" value="Acyl_CoA_acyltransferase"/>
</dbReference>
<dbReference type="PANTHER" id="PTHR20958">
    <property type="entry name" value="GLYCINE N-ACYLTRANSFERASE-LIKE PROTEIN"/>
    <property type="match status" value="1"/>
</dbReference>
<evidence type="ECO:0000313" key="4">
    <source>
        <dbReference type="Proteomes" id="UP000053328"/>
    </source>
</evidence>
<keyword evidence="4" id="KW-1185">Reference proteome</keyword>
<sequence length="421" mass="46962">MEDITSHDQNQDVKSGPVTSSQIPALQKKLESLLPYSIPLVERIKFHLAHPVSETSRIFVAVYNPAAKDTAAPSPGGPRPSTHRHTVGVSDTWLQDTTTSAAAPPPWLAAHIDLVHYGQTQVWVFASWEHPSQQRQQQHTYTPAPTQAQTDAHTHVERENTTTTTGGGGEYDPIHEALVTSLFKYIYTSLIPTMPTTPSGEWLTLLRTGKTLTTPYSRTKILFGTVSDKLWRYLPDHVRARMDPGYLKYVFTPDNPITATESAATAATPFRLPQGYTFTTLLPTHLQTVLDRSSIPRTLSTLSQYVNVGVLHMSSGPDPVAWGFLGKDASVSSLHTEPDHRGLGLAACVTRELIRRQHQRQASDLNHEDEEDTTGRRWAHADVSQSNLSSRRVMEKLGAKPMWRVMWTELDLEKFFYPSPS</sequence>
<protein>
    <recommendedName>
        <fullName evidence="2">N-acetyltransferase domain-containing protein</fullName>
    </recommendedName>
</protein>
<dbReference type="VEuPathDB" id="FungiDB:PV08_07567"/>
<dbReference type="GO" id="GO:0016747">
    <property type="term" value="F:acyltransferase activity, transferring groups other than amino-acyl groups"/>
    <property type="evidence" value="ECO:0007669"/>
    <property type="project" value="InterPro"/>
</dbReference>
<evidence type="ECO:0000313" key="3">
    <source>
        <dbReference type="EMBL" id="KIW14782.1"/>
    </source>
</evidence>
<dbReference type="RefSeq" id="XP_016234998.1">
    <property type="nucleotide sequence ID" value="XM_016381896.1"/>
</dbReference>
<name>A0A0D1ZPN5_9EURO</name>
<feature type="domain" description="N-acetyltransferase" evidence="2">
    <location>
        <begin position="276"/>
        <end position="418"/>
    </location>
</feature>
<feature type="compositionally biased region" description="Polar residues" evidence="1">
    <location>
        <begin position="134"/>
        <end position="151"/>
    </location>
</feature>
<dbReference type="InterPro" id="IPR053225">
    <property type="entry name" value="Acyl-CoA_N-acyltransferase"/>
</dbReference>
<dbReference type="Proteomes" id="UP000053328">
    <property type="component" value="Unassembled WGS sequence"/>
</dbReference>
<evidence type="ECO:0000259" key="2">
    <source>
        <dbReference type="PROSITE" id="PS51186"/>
    </source>
</evidence>
<dbReference type="HOGENOM" id="CLU_030809_0_0_1"/>
<organism evidence="3 4">
    <name type="scientific">Exophiala spinifera</name>
    <dbReference type="NCBI Taxonomy" id="91928"/>
    <lineage>
        <taxon>Eukaryota</taxon>
        <taxon>Fungi</taxon>
        <taxon>Dikarya</taxon>
        <taxon>Ascomycota</taxon>
        <taxon>Pezizomycotina</taxon>
        <taxon>Eurotiomycetes</taxon>
        <taxon>Chaetothyriomycetidae</taxon>
        <taxon>Chaetothyriales</taxon>
        <taxon>Herpotrichiellaceae</taxon>
        <taxon>Exophiala</taxon>
    </lineage>
</organism>
<accession>A0A0D1ZPN5</accession>
<dbReference type="SUPFAM" id="SSF55729">
    <property type="entry name" value="Acyl-CoA N-acyltransferases (Nat)"/>
    <property type="match status" value="1"/>
</dbReference>
<dbReference type="AlphaFoldDB" id="A0A0D1ZPN5"/>
<reference evidence="3 4" key="1">
    <citation type="submission" date="2015-01" db="EMBL/GenBank/DDBJ databases">
        <title>The Genome Sequence of Exophiala spinifera CBS89968.</title>
        <authorList>
            <consortium name="The Broad Institute Genomics Platform"/>
            <person name="Cuomo C."/>
            <person name="de Hoog S."/>
            <person name="Gorbushina A."/>
            <person name="Stielow B."/>
            <person name="Teixiera M."/>
            <person name="Abouelleil A."/>
            <person name="Chapman S.B."/>
            <person name="Priest M."/>
            <person name="Young S.K."/>
            <person name="Wortman J."/>
            <person name="Nusbaum C."/>
            <person name="Birren B."/>
        </authorList>
    </citation>
    <scope>NUCLEOTIDE SEQUENCE [LARGE SCALE GENOMIC DNA]</scope>
    <source>
        <strain evidence="3 4">CBS 89968</strain>
    </source>
</reference>
<dbReference type="PANTHER" id="PTHR20958:SF6">
    <property type="entry name" value="GLYCINE N-ACYLTRANSFERASE-LIKE PROTEIN"/>
    <property type="match status" value="1"/>
</dbReference>
<feature type="region of interest" description="Disordered" evidence="1">
    <location>
        <begin position="1"/>
        <end position="20"/>
    </location>
</feature>
<dbReference type="STRING" id="91928.A0A0D1ZPN5"/>
<proteinExistence type="predicted"/>
<dbReference type="InterPro" id="IPR000182">
    <property type="entry name" value="GNAT_dom"/>
</dbReference>
<gene>
    <name evidence="3" type="ORF">PV08_07567</name>
</gene>
<dbReference type="PROSITE" id="PS51186">
    <property type="entry name" value="GNAT"/>
    <property type="match status" value="1"/>
</dbReference>